<organism evidence="1 2">
    <name type="scientific">Nocardia terpenica</name>
    <dbReference type="NCBI Taxonomy" id="455432"/>
    <lineage>
        <taxon>Bacteria</taxon>
        <taxon>Bacillati</taxon>
        <taxon>Actinomycetota</taxon>
        <taxon>Actinomycetes</taxon>
        <taxon>Mycobacteriales</taxon>
        <taxon>Nocardiaceae</taxon>
        <taxon>Nocardia</taxon>
    </lineage>
</organism>
<dbReference type="PANTHER" id="PTHR42877:SF4">
    <property type="entry name" value="FAD_NAD(P)-BINDING DOMAIN-CONTAINING PROTEIN-RELATED"/>
    <property type="match status" value="1"/>
</dbReference>
<name>A0A6G9ZDV0_9NOCA</name>
<dbReference type="AlphaFoldDB" id="A0A6G9ZDV0"/>
<dbReference type="Proteomes" id="UP000500953">
    <property type="component" value="Chromosome"/>
</dbReference>
<dbReference type="Pfam" id="PF13738">
    <property type="entry name" value="Pyr_redox_3"/>
    <property type="match status" value="1"/>
</dbReference>
<dbReference type="RefSeq" id="WP_167490947.1">
    <property type="nucleotide sequence ID" value="NZ_CP046173.1"/>
</dbReference>
<dbReference type="Gene3D" id="3.50.50.60">
    <property type="entry name" value="FAD/NAD(P)-binding domain"/>
    <property type="match status" value="2"/>
</dbReference>
<evidence type="ECO:0000313" key="1">
    <source>
        <dbReference type="EMBL" id="QIS23624.1"/>
    </source>
</evidence>
<dbReference type="EMBL" id="CP046173">
    <property type="protein sequence ID" value="QIS23624.1"/>
    <property type="molecule type" value="Genomic_DNA"/>
</dbReference>
<dbReference type="SUPFAM" id="SSF51905">
    <property type="entry name" value="FAD/NAD(P)-binding domain"/>
    <property type="match status" value="1"/>
</dbReference>
<protein>
    <submittedName>
        <fullName evidence="1">NAD(P)-binding protein</fullName>
    </submittedName>
</protein>
<accession>A0A6G9ZDV0</accession>
<proteinExistence type="predicted"/>
<reference evidence="1 2" key="1">
    <citation type="journal article" date="2019" name="ACS Chem. Biol.">
        <title>Identification and Mobilization of a Cryptic Antibiotic Biosynthesis Gene Locus from a Human-Pathogenic Nocardia Isolate.</title>
        <authorList>
            <person name="Herisse M."/>
            <person name="Ishida K."/>
            <person name="Porter J.L."/>
            <person name="Howden B."/>
            <person name="Hertweck C."/>
            <person name="Stinear T.P."/>
            <person name="Pidot S.J."/>
        </authorList>
    </citation>
    <scope>NUCLEOTIDE SEQUENCE [LARGE SCALE GENOMIC DNA]</scope>
    <source>
        <strain evidence="1 2">AUSMDU00012715</strain>
    </source>
</reference>
<dbReference type="PANTHER" id="PTHR42877">
    <property type="entry name" value="L-ORNITHINE N(5)-MONOOXYGENASE-RELATED"/>
    <property type="match status" value="1"/>
</dbReference>
<evidence type="ECO:0000313" key="2">
    <source>
        <dbReference type="Proteomes" id="UP000500953"/>
    </source>
</evidence>
<dbReference type="InterPro" id="IPR036188">
    <property type="entry name" value="FAD/NAD-bd_sf"/>
</dbReference>
<dbReference type="InterPro" id="IPR051209">
    <property type="entry name" value="FAD-bind_Monooxygenase_sf"/>
</dbReference>
<gene>
    <name evidence="1" type="ORF">F6W96_40515</name>
</gene>
<sequence>MTTSEPDTISGPASAPAGADHPPLAVAIIGAGFGGLGMAVALQRAGITNYEIYEEADTPGGVWRDNTYPDCACDVPSHLYSYSFAPYRDPRRRYPGQAQILDYLQHVARDHQLFAHLRLRTPITTATYLDEHACWELTTGAGDRVRAEVIVFAVGQLHRPHLPDIPGRNRFEGTAMHTAAWDHTQDLRGRSVAVIGTGSSAAQLIPTIASQARTVTVFQRTPHWVLPKPAPDFGPLSRLMLRLPGGHRLYRRALLAGADLVLAPVMRRGWSARGTEVLAKVYLRHSIPDDPVLRAAVTPDYPIGTKRIIIDSGYYPALRRDNVALVTDPIEEITATGIQTIDGAHHDADVIIYATGFRAAQFLAPIRVYGRDGRSLQQQWAFGAHAFLGLAVPGCPNAFFLAGPNTFTPAGSNPAMKEHQAAYILACLRWRRSVGAAAIEVDSQAMRCYQQWLDTAIGDTVWPDSMSIPNWYRHPSGQITSPWPGSVRGYARMLRQHPPARTFRAVAPQPAHPTADGS</sequence>